<sequence>MKLLFITQKVDKNDDLLGFVHGWLSELAKHCQSITVICLGKGQYELPLNVKVLSLGKEQKKSRGQYIWRLYRYIWQERRDYDLVFVHMNQEYVCLAGIIWKLLGKKIALWRNHPIGNFFTKIAVFLSDKIFCVSEFAYVAKYKKAILMPAGIDTDFFKKDYEIQKEMRSLLYLGRISPIKKIEVLINALQILKRKNIRFKAEVVGNCPARDEKYYYGLQQKASDMVLWRKGVPYLETPEIYNRFEVFINLTPTGSFDKTILEAMACESLVLVSNRSYERKIGTRFTFLENNADDLARKIESLFSLNSQTKIDSGVQLRDYVVKNHSLAKLMDKLMQEFKNL</sequence>
<name>A0A2M7QRS2_9BACT</name>
<dbReference type="GO" id="GO:0009103">
    <property type="term" value="P:lipopolysaccharide biosynthetic process"/>
    <property type="evidence" value="ECO:0007669"/>
    <property type="project" value="TreeGrafter"/>
</dbReference>
<evidence type="ECO:0000256" key="1">
    <source>
        <dbReference type="ARBA" id="ARBA00022679"/>
    </source>
</evidence>
<dbReference type="Proteomes" id="UP000229481">
    <property type="component" value="Unassembled WGS sequence"/>
</dbReference>
<dbReference type="InterPro" id="IPR001296">
    <property type="entry name" value="Glyco_trans_1"/>
</dbReference>
<dbReference type="SUPFAM" id="SSF53756">
    <property type="entry name" value="UDP-Glycosyltransferase/glycogen phosphorylase"/>
    <property type="match status" value="1"/>
</dbReference>
<evidence type="ECO:0000259" key="2">
    <source>
        <dbReference type="Pfam" id="PF00534"/>
    </source>
</evidence>
<reference evidence="4" key="1">
    <citation type="submission" date="2017-09" db="EMBL/GenBank/DDBJ databases">
        <title>Depth-based differentiation of microbial function through sediment-hosted aquifers and enrichment of novel symbionts in the deep terrestrial subsurface.</title>
        <authorList>
            <person name="Probst A.J."/>
            <person name="Ladd B."/>
            <person name="Jarett J.K."/>
            <person name="Geller-Mcgrath D.E."/>
            <person name="Sieber C.M.K."/>
            <person name="Emerson J.B."/>
            <person name="Anantharaman K."/>
            <person name="Thomas B.C."/>
            <person name="Malmstrom R."/>
            <person name="Stieglmeier M."/>
            <person name="Klingl A."/>
            <person name="Woyke T."/>
            <person name="Ryan C.M."/>
            <person name="Banfield J.F."/>
        </authorList>
    </citation>
    <scope>NUCLEOTIDE SEQUENCE [LARGE SCALE GENOMIC DNA]</scope>
</reference>
<dbReference type="Gene3D" id="3.40.50.2000">
    <property type="entry name" value="Glycogen Phosphorylase B"/>
    <property type="match status" value="2"/>
</dbReference>
<dbReference type="EMBL" id="PFLK01000037">
    <property type="protein sequence ID" value="PIY74993.1"/>
    <property type="molecule type" value="Genomic_DNA"/>
</dbReference>
<dbReference type="AlphaFoldDB" id="A0A2M7QRS2"/>
<feature type="domain" description="Glycosyl transferase family 1" evidence="2">
    <location>
        <begin position="154"/>
        <end position="306"/>
    </location>
</feature>
<gene>
    <name evidence="3" type="ORF">COY85_01615</name>
</gene>
<comment type="caution">
    <text evidence="3">The sequence shown here is derived from an EMBL/GenBank/DDBJ whole genome shotgun (WGS) entry which is preliminary data.</text>
</comment>
<proteinExistence type="predicted"/>
<dbReference type="PANTHER" id="PTHR46401">
    <property type="entry name" value="GLYCOSYLTRANSFERASE WBBK-RELATED"/>
    <property type="match status" value="1"/>
</dbReference>
<dbReference type="GO" id="GO:0016757">
    <property type="term" value="F:glycosyltransferase activity"/>
    <property type="evidence" value="ECO:0007669"/>
    <property type="project" value="InterPro"/>
</dbReference>
<accession>A0A2M7QRS2</accession>
<organism evidence="3 4">
    <name type="scientific">Candidatus Portnoybacteria bacterium CG_4_10_14_0_8_um_filter_40_50</name>
    <dbReference type="NCBI Taxonomy" id="1974800"/>
    <lineage>
        <taxon>Bacteria</taxon>
        <taxon>Candidatus Portnoyibacteriota</taxon>
    </lineage>
</organism>
<evidence type="ECO:0000313" key="4">
    <source>
        <dbReference type="Proteomes" id="UP000229481"/>
    </source>
</evidence>
<evidence type="ECO:0000313" key="3">
    <source>
        <dbReference type="EMBL" id="PIY74993.1"/>
    </source>
</evidence>
<dbReference type="PANTHER" id="PTHR46401:SF2">
    <property type="entry name" value="GLYCOSYLTRANSFERASE WBBK-RELATED"/>
    <property type="match status" value="1"/>
</dbReference>
<dbReference type="Pfam" id="PF00534">
    <property type="entry name" value="Glycos_transf_1"/>
    <property type="match status" value="1"/>
</dbReference>
<protein>
    <recommendedName>
        <fullName evidence="2">Glycosyl transferase family 1 domain-containing protein</fullName>
    </recommendedName>
</protein>
<keyword evidence="1" id="KW-0808">Transferase</keyword>
<dbReference type="CDD" id="cd03801">
    <property type="entry name" value="GT4_PimA-like"/>
    <property type="match status" value="1"/>
</dbReference>